<keyword evidence="2" id="KW-1185">Reference proteome</keyword>
<accession>A0A085VGE4</accession>
<dbReference type="Pfam" id="PF12059">
    <property type="entry name" value="DUF3540"/>
    <property type="match status" value="1"/>
</dbReference>
<dbReference type="Proteomes" id="UP000028631">
    <property type="component" value="Unassembled WGS sequence"/>
</dbReference>
<organism evidence="1 2">
    <name type="scientific">Pseudomonas syringae</name>
    <dbReference type="NCBI Taxonomy" id="317"/>
    <lineage>
        <taxon>Bacteria</taxon>
        <taxon>Pseudomonadati</taxon>
        <taxon>Pseudomonadota</taxon>
        <taxon>Gammaproteobacteria</taxon>
        <taxon>Pseudomonadales</taxon>
        <taxon>Pseudomonadaceae</taxon>
        <taxon>Pseudomonas</taxon>
    </lineage>
</organism>
<dbReference type="PATRIC" id="fig|317.175.peg.3218"/>
<reference evidence="1 2" key="1">
    <citation type="submission" date="2014-07" db="EMBL/GenBank/DDBJ databases">
        <title>Draft Genome Sequences of Environmental Pseudomonas syringae strains.</title>
        <authorList>
            <person name="Baltrus D.A."/>
            <person name="Berge O."/>
            <person name="Morris C."/>
        </authorList>
    </citation>
    <scope>NUCLEOTIDE SEQUENCE [LARGE SCALE GENOMIC DNA]</scope>
    <source>
        <strain evidence="1 2">GAW0119</strain>
    </source>
</reference>
<comment type="caution">
    <text evidence="1">The sequence shown here is derived from an EMBL/GenBank/DDBJ whole genome shotgun (WGS) entry which is preliminary data.</text>
</comment>
<protein>
    <recommendedName>
        <fullName evidence="3">DUF3540 domain-containing protein</fullName>
    </recommendedName>
</protein>
<evidence type="ECO:0000313" key="1">
    <source>
        <dbReference type="EMBL" id="KFE54507.1"/>
    </source>
</evidence>
<proteinExistence type="predicted"/>
<sequence length="215" mass="23645">MQEALNFIDSPAVLRHAQINAVSGERFGVVSAQGHRYWLKTAMGCLLHPAVGDTVLITLAGEDGYILSVLERTQQQPSQLRVEGDVHLSLPSGALSIKTRDGLSADTGPMLALRADHAVAHFTEAQVGVKALSVTGERSDHYWNERNDSAIRHCEKAVRHTANYSQSRREVKGHEELTSGSLRQRVDKDWSLRGETLDLFAEVTVAVRGERIKLG</sequence>
<name>A0A085VGE4_PSESX</name>
<dbReference type="InterPro" id="IPR021927">
    <property type="entry name" value="DUF3540"/>
</dbReference>
<gene>
    <name evidence="1" type="ORF">IV01_15460</name>
</gene>
<evidence type="ECO:0000313" key="2">
    <source>
        <dbReference type="Proteomes" id="UP000028631"/>
    </source>
</evidence>
<evidence type="ECO:0008006" key="3">
    <source>
        <dbReference type="Google" id="ProtNLM"/>
    </source>
</evidence>
<dbReference type="AlphaFoldDB" id="A0A085VGE4"/>
<dbReference type="EMBL" id="JPQU01000043">
    <property type="protein sequence ID" value="KFE54507.1"/>
    <property type="molecule type" value="Genomic_DNA"/>
</dbReference>
<dbReference type="RefSeq" id="WP_032629430.1">
    <property type="nucleotide sequence ID" value="NZ_JPQU01000043.1"/>
</dbReference>
<dbReference type="OrthoDB" id="6119047at2"/>